<evidence type="ECO:0000313" key="3">
    <source>
        <dbReference type="Proteomes" id="UP000006643"/>
    </source>
</evidence>
<organism evidence="2 3">
    <name type="scientific">Phytophthora infestans (strain T30-4)</name>
    <name type="common">Potato late blight agent</name>
    <dbReference type="NCBI Taxonomy" id="403677"/>
    <lineage>
        <taxon>Eukaryota</taxon>
        <taxon>Sar</taxon>
        <taxon>Stramenopiles</taxon>
        <taxon>Oomycota</taxon>
        <taxon>Peronosporomycetes</taxon>
        <taxon>Peronosporales</taxon>
        <taxon>Peronosporaceae</taxon>
        <taxon>Phytophthora</taxon>
    </lineage>
</organism>
<dbReference type="OMA" id="MNDGHEF"/>
<sequence length="145" mass="16288">MNDGHEFPRFNVVLVNFLLVRILIPHVVLQPWNVAIGSRNIGKHTAVNLTSLATLLYCVCRQLSPLPPLVGHSEASFLGRRRSKTATASHAETSFTSIDDIGYRLTSDKKFPSNDPQVVQVIKEHHIMLQEVLSRLRSQLHGSRE</sequence>
<dbReference type="HOGENOM" id="CLU_117964_0_0_1"/>
<keyword evidence="3" id="KW-1185">Reference proteome</keyword>
<dbReference type="EMBL" id="DS028121">
    <property type="protein sequence ID" value="EEY66207.1"/>
    <property type="molecule type" value="Genomic_DNA"/>
</dbReference>
<evidence type="ECO:0000313" key="2">
    <source>
        <dbReference type="EMBL" id="EEY66207.1"/>
    </source>
</evidence>
<reference evidence="3" key="1">
    <citation type="journal article" date="2009" name="Nature">
        <title>Genome sequence and analysis of the Irish potato famine pathogen Phytophthora infestans.</title>
        <authorList>
            <consortium name="The Broad Institute Genome Sequencing Platform"/>
            <person name="Haas B.J."/>
            <person name="Kamoun S."/>
            <person name="Zody M.C."/>
            <person name="Jiang R.H."/>
            <person name="Handsaker R.E."/>
            <person name="Cano L.M."/>
            <person name="Grabherr M."/>
            <person name="Kodira C.D."/>
            <person name="Raffaele S."/>
            <person name="Torto-Alalibo T."/>
            <person name="Bozkurt T.O."/>
            <person name="Ah-Fong A.M."/>
            <person name="Alvarado L."/>
            <person name="Anderson V.L."/>
            <person name="Armstrong M.R."/>
            <person name="Avrova A."/>
            <person name="Baxter L."/>
            <person name="Beynon J."/>
            <person name="Boevink P.C."/>
            <person name="Bollmann S.R."/>
            <person name="Bos J.I."/>
            <person name="Bulone V."/>
            <person name="Cai G."/>
            <person name="Cakir C."/>
            <person name="Carrington J.C."/>
            <person name="Chawner M."/>
            <person name="Conti L."/>
            <person name="Costanzo S."/>
            <person name="Ewan R."/>
            <person name="Fahlgren N."/>
            <person name="Fischbach M.A."/>
            <person name="Fugelstad J."/>
            <person name="Gilroy E.M."/>
            <person name="Gnerre S."/>
            <person name="Green P.J."/>
            <person name="Grenville-Briggs L.J."/>
            <person name="Griffith J."/>
            <person name="Grunwald N.J."/>
            <person name="Horn K."/>
            <person name="Horner N.R."/>
            <person name="Hu C.H."/>
            <person name="Huitema E."/>
            <person name="Jeong D.H."/>
            <person name="Jones A.M."/>
            <person name="Jones J.D."/>
            <person name="Jones R.W."/>
            <person name="Karlsson E.K."/>
            <person name="Kunjeti S.G."/>
            <person name="Lamour K."/>
            <person name="Liu Z."/>
            <person name="Ma L."/>
            <person name="Maclean D."/>
            <person name="Chibucos M.C."/>
            <person name="McDonald H."/>
            <person name="McWalters J."/>
            <person name="Meijer H.J."/>
            <person name="Morgan W."/>
            <person name="Morris P.F."/>
            <person name="Munro C.A."/>
            <person name="O'Neill K."/>
            <person name="Ospina-Giraldo M."/>
            <person name="Pinzon A."/>
            <person name="Pritchard L."/>
            <person name="Ramsahoye B."/>
            <person name="Ren Q."/>
            <person name="Restrepo S."/>
            <person name="Roy S."/>
            <person name="Sadanandom A."/>
            <person name="Savidor A."/>
            <person name="Schornack S."/>
            <person name="Schwartz D.C."/>
            <person name="Schumann U.D."/>
            <person name="Schwessinger B."/>
            <person name="Seyer L."/>
            <person name="Sharpe T."/>
            <person name="Silvar C."/>
            <person name="Song J."/>
            <person name="Studholme D.J."/>
            <person name="Sykes S."/>
            <person name="Thines M."/>
            <person name="van de Vondervoort P.J."/>
            <person name="Phuntumart V."/>
            <person name="Wawra S."/>
            <person name="Weide R."/>
            <person name="Win J."/>
            <person name="Young C."/>
            <person name="Zhou S."/>
            <person name="Fry W."/>
            <person name="Meyers B.C."/>
            <person name="van West P."/>
            <person name="Ristaino J."/>
            <person name="Govers F."/>
            <person name="Birch P.R."/>
            <person name="Whisson S.C."/>
            <person name="Judelson H.S."/>
            <person name="Nusbaum C."/>
        </authorList>
    </citation>
    <scope>NUCLEOTIDE SEQUENCE [LARGE SCALE GENOMIC DNA]</scope>
    <source>
        <strain evidence="3">T30-4</strain>
    </source>
</reference>
<proteinExistence type="predicted"/>
<feature type="chain" id="PRO_5003011780" evidence="1">
    <location>
        <begin position="30"/>
        <end position="145"/>
    </location>
</feature>
<dbReference type="Proteomes" id="UP000006643">
    <property type="component" value="Unassembled WGS sequence"/>
</dbReference>
<dbReference type="OrthoDB" id="206880at2759"/>
<protein>
    <submittedName>
        <fullName evidence="2">Uncharacterized protein</fullName>
    </submittedName>
</protein>
<dbReference type="AlphaFoldDB" id="D0MYF9"/>
<keyword evidence="1" id="KW-0732">Signal</keyword>
<accession>D0MYF9</accession>
<gene>
    <name evidence="2" type="ORF">PITG_03760</name>
</gene>
<dbReference type="eggNOG" id="ENOG502S77R">
    <property type="taxonomic scope" value="Eukaryota"/>
</dbReference>
<evidence type="ECO:0000256" key="1">
    <source>
        <dbReference type="SAM" id="SignalP"/>
    </source>
</evidence>
<dbReference type="GeneID" id="9467701"/>
<feature type="signal peptide" evidence="1">
    <location>
        <begin position="1"/>
        <end position="29"/>
    </location>
</feature>
<dbReference type="InParanoid" id="D0MYF9"/>
<dbReference type="KEGG" id="pif:PITG_03760"/>
<dbReference type="RefSeq" id="XP_002906806.1">
    <property type="nucleotide sequence ID" value="XM_002906760.1"/>
</dbReference>
<name>D0MYF9_PHYIT</name>
<dbReference type="VEuPathDB" id="FungiDB:PITG_03760"/>